<evidence type="ECO:0000256" key="1">
    <source>
        <dbReference type="ARBA" id="ARBA00009836"/>
    </source>
</evidence>
<dbReference type="EC" id="2.7.1.160" evidence="4"/>
<keyword evidence="3" id="KW-0520">NAD</keyword>
<dbReference type="AlphaFoldDB" id="A0AAN8X954"/>
<dbReference type="PANTHER" id="PTHR12684:SF2">
    <property type="entry name" value="TRNA 2'-PHOSPHOTRANSFERASE 1"/>
    <property type="match status" value="1"/>
</dbReference>
<evidence type="ECO:0000256" key="2">
    <source>
        <dbReference type="ARBA" id="ARBA00022679"/>
    </source>
</evidence>
<dbReference type="Pfam" id="PF01885">
    <property type="entry name" value="PTS_2-RNA"/>
    <property type="match status" value="1"/>
</dbReference>
<dbReference type="GO" id="GO:0000215">
    <property type="term" value="F:tRNA 2'-phosphotransferase activity"/>
    <property type="evidence" value="ECO:0007669"/>
    <property type="project" value="UniProtKB-EC"/>
</dbReference>
<dbReference type="EMBL" id="JAXCGZ010011581">
    <property type="protein sequence ID" value="KAK7074465.1"/>
    <property type="molecule type" value="Genomic_DNA"/>
</dbReference>
<dbReference type="InterPro" id="IPR042081">
    <property type="entry name" value="RNA_2'-PTrans_C"/>
</dbReference>
<name>A0AAN8X954_HALRR</name>
<dbReference type="InterPro" id="IPR002745">
    <property type="entry name" value="Ptrans_KptA/Tpt1"/>
</dbReference>
<evidence type="ECO:0000313" key="4">
    <source>
        <dbReference type="EMBL" id="KAK7074465.1"/>
    </source>
</evidence>
<sequence length="157" mass="17758">VTVAELKSLVAECPKQRFQLKEDENGDLLIKANQGHTIEVENPELEEVTSETDLSCVVHGTYYKSWSSIKKEGLSRMKRTHIHFAPGIPGDSLVVSGIRSSCQIYIYIDIPQALQDGFKFYRSDNNVLLCRGNDAGFLPCRYFQKVVDKKTGQQLEF</sequence>
<accession>A0AAN8X954</accession>
<reference evidence="4 5" key="1">
    <citation type="submission" date="2023-11" db="EMBL/GenBank/DDBJ databases">
        <title>Halocaridina rubra genome assembly.</title>
        <authorList>
            <person name="Smith C."/>
        </authorList>
    </citation>
    <scope>NUCLEOTIDE SEQUENCE [LARGE SCALE GENOMIC DNA]</scope>
    <source>
        <strain evidence="4">EP-1</strain>
        <tissue evidence="4">Whole</tissue>
    </source>
</reference>
<dbReference type="FunFam" id="3.20.170.30:FF:000002">
    <property type="entry name" value="Phosphotransferase, putative"/>
    <property type="match status" value="1"/>
</dbReference>
<dbReference type="PANTHER" id="PTHR12684">
    <property type="entry name" value="PUTATIVE PHOSPHOTRANSFERASE"/>
    <property type="match status" value="1"/>
</dbReference>
<keyword evidence="2 4" id="KW-0808">Transferase</keyword>
<dbReference type="Gene3D" id="3.20.170.30">
    <property type="match status" value="1"/>
</dbReference>
<keyword evidence="5" id="KW-1185">Reference proteome</keyword>
<dbReference type="Proteomes" id="UP001381693">
    <property type="component" value="Unassembled WGS sequence"/>
</dbReference>
<feature type="non-terminal residue" evidence="4">
    <location>
        <position position="1"/>
    </location>
</feature>
<dbReference type="SUPFAM" id="SSF56399">
    <property type="entry name" value="ADP-ribosylation"/>
    <property type="match status" value="1"/>
</dbReference>
<gene>
    <name evidence="4" type="primary">TRPT1</name>
    <name evidence="4" type="ORF">SK128_025277</name>
</gene>
<protein>
    <submittedName>
        <fullName evidence="4">tRNA 2'-phosphotransferase 1</fullName>
        <ecNumber evidence="4">2.7.1.160</ecNumber>
    </submittedName>
</protein>
<dbReference type="GO" id="GO:0006388">
    <property type="term" value="P:tRNA splicing, via endonucleolytic cleavage and ligation"/>
    <property type="evidence" value="ECO:0007669"/>
    <property type="project" value="TreeGrafter"/>
</dbReference>
<evidence type="ECO:0000256" key="3">
    <source>
        <dbReference type="ARBA" id="ARBA00023027"/>
    </source>
</evidence>
<proteinExistence type="inferred from homology"/>
<comment type="similarity">
    <text evidence="1">Belongs to the KptA/TPT1 family.</text>
</comment>
<comment type="caution">
    <text evidence="4">The sequence shown here is derived from an EMBL/GenBank/DDBJ whole genome shotgun (WGS) entry which is preliminary data.</text>
</comment>
<evidence type="ECO:0000313" key="5">
    <source>
        <dbReference type="Proteomes" id="UP001381693"/>
    </source>
</evidence>
<organism evidence="4 5">
    <name type="scientific">Halocaridina rubra</name>
    <name type="common">Hawaiian red shrimp</name>
    <dbReference type="NCBI Taxonomy" id="373956"/>
    <lineage>
        <taxon>Eukaryota</taxon>
        <taxon>Metazoa</taxon>
        <taxon>Ecdysozoa</taxon>
        <taxon>Arthropoda</taxon>
        <taxon>Crustacea</taxon>
        <taxon>Multicrustacea</taxon>
        <taxon>Malacostraca</taxon>
        <taxon>Eumalacostraca</taxon>
        <taxon>Eucarida</taxon>
        <taxon>Decapoda</taxon>
        <taxon>Pleocyemata</taxon>
        <taxon>Caridea</taxon>
        <taxon>Atyoidea</taxon>
        <taxon>Atyidae</taxon>
        <taxon>Halocaridina</taxon>
    </lineage>
</organism>